<organism evidence="1 2">
    <name type="scientific">Pseudomonas putida</name>
    <name type="common">Arthrobacter siderocapsulatus</name>
    <dbReference type="NCBI Taxonomy" id="303"/>
    <lineage>
        <taxon>Bacteria</taxon>
        <taxon>Pseudomonadati</taxon>
        <taxon>Pseudomonadota</taxon>
        <taxon>Gammaproteobacteria</taxon>
        <taxon>Pseudomonadales</taxon>
        <taxon>Pseudomonadaceae</taxon>
        <taxon>Pseudomonas</taxon>
    </lineage>
</organism>
<dbReference type="Proteomes" id="UP000278162">
    <property type="component" value="Unassembled WGS sequence"/>
</dbReference>
<accession>A0A3M8TGX6</accession>
<evidence type="ECO:0000313" key="1">
    <source>
        <dbReference type="EMBL" id="RNF92315.1"/>
    </source>
</evidence>
<sequence length="59" mass="6047">MFICKSPLARGPCGSGFTRECVRQDKTAVPAGLFAGEPAPTEAVLCSDEGNQAAAANFS</sequence>
<proteinExistence type="predicted"/>
<evidence type="ECO:0000313" key="2">
    <source>
        <dbReference type="Proteomes" id="UP000278162"/>
    </source>
</evidence>
<name>A0A3M8TGX6_PSEPU</name>
<dbReference type="AlphaFoldDB" id="A0A3M8TGX6"/>
<comment type="caution">
    <text evidence="1">The sequence shown here is derived from an EMBL/GenBank/DDBJ whole genome shotgun (WGS) entry which is preliminary data.</text>
</comment>
<reference evidence="1 2" key="1">
    <citation type="submission" date="2018-10" db="EMBL/GenBank/DDBJ databases">
        <title>An outbreak of IMP-63 producing strain in France.</title>
        <authorList>
            <person name="Bour M."/>
            <person name="Liapis E."/>
            <person name="Plesiat P."/>
        </authorList>
    </citation>
    <scope>NUCLEOTIDE SEQUENCE [LARGE SCALE GENOMIC DNA]</scope>
    <source>
        <strain evidence="1 2">12917</strain>
    </source>
</reference>
<gene>
    <name evidence="1" type="ORF">EFK07_07125</name>
</gene>
<protein>
    <submittedName>
        <fullName evidence="1">Uncharacterized protein</fullName>
    </submittedName>
</protein>
<dbReference type="EMBL" id="RJAI01000015">
    <property type="protein sequence ID" value="RNF92315.1"/>
    <property type="molecule type" value="Genomic_DNA"/>
</dbReference>